<feature type="chain" id="PRO_5021504659" evidence="2">
    <location>
        <begin position="25"/>
        <end position="313"/>
    </location>
</feature>
<dbReference type="PANTHER" id="PTHR28019:SF7">
    <property type="entry name" value="SUR7 PROTEIN"/>
    <property type="match status" value="1"/>
</dbReference>
<gene>
    <name evidence="3" type="ORF">E0L32_004647</name>
</gene>
<organism evidence="3 4">
    <name type="scientific">Thyridium curvatum</name>
    <dbReference type="NCBI Taxonomy" id="1093900"/>
    <lineage>
        <taxon>Eukaryota</taxon>
        <taxon>Fungi</taxon>
        <taxon>Dikarya</taxon>
        <taxon>Ascomycota</taxon>
        <taxon>Pezizomycotina</taxon>
        <taxon>Sordariomycetes</taxon>
        <taxon>Sordariomycetidae</taxon>
        <taxon>Thyridiales</taxon>
        <taxon>Thyridiaceae</taxon>
        <taxon>Thyridium</taxon>
    </lineage>
</organism>
<dbReference type="STRING" id="1093900.A0A507BFP8"/>
<dbReference type="InParanoid" id="A0A507BFP8"/>
<keyword evidence="2" id="KW-0732">Signal</keyword>
<proteinExistence type="predicted"/>
<dbReference type="PANTHER" id="PTHR28019">
    <property type="entry name" value="CELL MEMBRANE PROTEIN YLR413W-RELATED"/>
    <property type="match status" value="1"/>
</dbReference>
<evidence type="ECO:0000256" key="1">
    <source>
        <dbReference type="SAM" id="Phobius"/>
    </source>
</evidence>
<dbReference type="Pfam" id="PF06687">
    <property type="entry name" value="SUR7"/>
    <property type="match status" value="1"/>
</dbReference>
<evidence type="ECO:0000313" key="4">
    <source>
        <dbReference type="Proteomes" id="UP000319257"/>
    </source>
</evidence>
<name>A0A507BFP8_9PEZI</name>
<feature type="signal peptide" evidence="2">
    <location>
        <begin position="1"/>
        <end position="24"/>
    </location>
</feature>
<dbReference type="GO" id="GO:0051285">
    <property type="term" value="C:cell cortex of cell tip"/>
    <property type="evidence" value="ECO:0007669"/>
    <property type="project" value="TreeGrafter"/>
</dbReference>
<dbReference type="RefSeq" id="XP_030997081.1">
    <property type="nucleotide sequence ID" value="XM_031139081.1"/>
</dbReference>
<dbReference type="GO" id="GO:0005886">
    <property type="term" value="C:plasma membrane"/>
    <property type="evidence" value="ECO:0007669"/>
    <property type="project" value="InterPro"/>
</dbReference>
<dbReference type="OrthoDB" id="4763068at2759"/>
<dbReference type="InterPro" id="IPR052413">
    <property type="entry name" value="SUR7_domain"/>
</dbReference>
<dbReference type="InterPro" id="IPR009571">
    <property type="entry name" value="SUR7/Rim9-like_fungi"/>
</dbReference>
<keyword evidence="1" id="KW-0472">Membrane</keyword>
<keyword evidence="1" id="KW-1133">Transmembrane helix</keyword>
<dbReference type="GO" id="GO:0031505">
    <property type="term" value="P:fungal-type cell wall organization"/>
    <property type="evidence" value="ECO:0007669"/>
    <property type="project" value="TreeGrafter"/>
</dbReference>
<evidence type="ECO:0000313" key="3">
    <source>
        <dbReference type="EMBL" id="TPX15370.1"/>
    </source>
</evidence>
<dbReference type="AlphaFoldDB" id="A0A507BFP8"/>
<feature type="transmembrane region" description="Helical" evidence="1">
    <location>
        <begin position="226"/>
        <end position="250"/>
    </location>
</feature>
<feature type="transmembrane region" description="Helical" evidence="1">
    <location>
        <begin position="270"/>
        <end position="290"/>
    </location>
</feature>
<feature type="transmembrane region" description="Helical" evidence="1">
    <location>
        <begin position="191"/>
        <end position="214"/>
    </location>
</feature>
<accession>A0A507BFP8</accession>
<protein>
    <submittedName>
        <fullName evidence="3">Uncharacterized protein</fullName>
    </submittedName>
</protein>
<keyword evidence="4" id="KW-1185">Reference proteome</keyword>
<comment type="caution">
    <text evidence="3">The sequence shown here is derived from an EMBL/GenBank/DDBJ whole genome shotgun (WGS) entry which is preliminary data.</text>
</comment>
<sequence>MRAIVGIPVAGVIVLLMAITVGAGRNPGFMEDYHILLLNTSALGQGLIPTATDGGNHPSTSSCGPIGGALGKLCADATGAVGSAVGSGAAELSSLDAAAAESLRNKIGLQQWYSFHVLDICQGLFTPNATAPRAAYNATSCTQSLQTSLFNISALIDRQLGAGPLHLSLADLGLATDLQDGLDKLSNGLKILAYLYITAIALSAVSLCLSVFWLCRRAYKVSWANFWAALLTALVLLVANTIVVIGGGSVSRINGLGNKIGLSLSSGEKFAAITWASFALALLLALIWACTSRLDLKARRLNRQATRWASQPF</sequence>
<dbReference type="EMBL" id="SKBQ01000022">
    <property type="protein sequence ID" value="TPX15370.1"/>
    <property type="molecule type" value="Genomic_DNA"/>
</dbReference>
<reference evidence="3 4" key="1">
    <citation type="submission" date="2019-06" db="EMBL/GenBank/DDBJ databases">
        <title>Draft genome sequence of the filamentous fungus Phialemoniopsis curvata isolated from diesel fuel.</title>
        <authorList>
            <person name="Varaljay V.A."/>
            <person name="Lyon W.J."/>
            <person name="Crouch A.L."/>
            <person name="Drake C.E."/>
            <person name="Hollomon J.M."/>
            <person name="Nadeau L.J."/>
            <person name="Nunn H.S."/>
            <person name="Stevenson B.S."/>
            <person name="Bojanowski C.L."/>
            <person name="Crookes-Goodson W.J."/>
        </authorList>
    </citation>
    <scope>NUCLEOTIDE SEQUENCE [LARGE SCALE GENOMIC DNA]</scope>
    <source>
        <strain evidence="3 4">D216</strain>
    </source>
</reference>
<dbReference type="GeneID" id="41972094"/>
<evidence type="ECO:0000256" key="2">
    <source>
        <dbReference type="SAM" id="SignalP"/>
    </source>
</evidence>
<dbReference type="Proteomes" id="UP000319257">
    <property type="component" value="Unassembled WGS sequence"/>
</dbReference>
<keyword evidence="1" id="KW-0812">Transmembrane</keyword>